<keyword evidence="4" id="KW-0472">Membrane</keyword>
<keyword evidence="4" id="KW-0812">Transmembrane</keyword>
<dbReference type="PANTHER" id="PTHR43280">
    <property type="entry name" value="ARAC-FAMILY TRANSCRIPTIONAL REGULATOR"/>
    <property type="match status" value="1"/>
</dbReference>
<comment type="caution">
    <text evidence="6">The sequence shown here is derived from an EMBL/GenBank/DDBJ whole genome shotgun (WGS) entry which is preliminary data.</text>
</comment>
<feature type="domain" description="HTH araC/xylS-type" evidence="5">
    <location>
        <begin position="666"/>
        <end position="763"/>
    </location>
</feature>
<dbReference type="SUPFAM" id="SSF46689">
    <property type="entry name" value="Homeodomain-like"/>
    <property type="match status" value="2"/>
</dbReference>
<accession>A0ABX0J0M7</accession>
<dbReference type="PANTHER" id="PTHR43280:SF2">
    <property type="entry name" value="HTH-TYPE TRANSCRIPTIONAL REGULATOR EXSA"/>
    <property type="match status" value="1"/>
</dbReference>
<dbReference type="EMBL" id="JAAOIW010000001">
    <property type="protein sequence ID" value="NHN29020.1"/>
    <property type="molecule type" value="Genomic_DNA"/>
</dbReference>
<keyword evidence="4" id="KW-1133">Transmembrane helix</keyword>
<keyword evidence="2" id="KW-0238">DNA-binding</keyword>
<proteinExistence type="predicted"/>
<evidence type="ECO:0000256" key="4">
    <source>
        <dbReference type="SAM" id="Phobius"/>
    </source>
</evidence>
<gene>
    <name evidence="6" type="ORF">G9U52_04135</name>
</gene>
<dbReference type="InterPro" id="IPR018060">
    <property type="entry name" value="HTH_AraC"/>
</dbReference>
<dbReference type="PROSITE" id="PS01124">
    <property type="entry name" value="HTH_ARAC_FAMILY_2"/>
    <property type="match status" value="1"/>
</dbReference>
<evidence type="ECO:0000256" key="3">
    <source>
        <dbReference type="ARBA" id="ARBA00023163"/>
    </source>
</evidence>
<evidence type="ECO:0000256" key="1">
    <source>
        <dbReference type="ARBA" id="ARBA00023015"/>
    </source>
</evidence>
<evidence type="ECO:0000259" key="5">
    <source>
        <dbReference type="PROSITE" id="PS01124"/>
    </source>
</evidence>
<keyword evidence="3" id="KW-0804">Transcription</keyword>
<organism evidence="6 7">
    <name type="scientific">Paenibacillus agricola</name>
    <dbReference type="NCBI Taxonomy" id="2716264"/>
    <lineage>
        <taxon>Bacteria</taxon>
        <taxon>Bacillati</taxon>
        <taxon>Bacillota</taxon>
        <taxon>Bacilli</taxon>
        <taxon>Bacillales</taxon>
        <taxon>Paenibacillaceae</taxon>
        <taxon>Paenibacillus</taxon>
    </lineage>
</organism>
<evidence type="ECO:0000313" key="6">
    <source>
        <dbReference type="EMBL" id="NHN29020.1"/>
    </source>
</evidence>
<dbReference type="InterPro" id="IPR041522">
    <property type="entry name" value="CdaR_GGDEF"/>
</dbReference>
<dbReference type="RefSeq" id="WP_166146446.1">
    <property type="nucleotide sequence ID" value="NZ_JAAOIW010000001.1"/>
</dbReference>
<dbReference type="Pfam" id="PF12833">
    <property type="entry name" value="HTH_18"/>
    <property type="match status" value="1"/>
</dbReference>
<protein>
    <submittedName>
        <fullName evidence="6">Helix-turn-helix transcriptional regulator</fullName>
    </submittedName>
</protein>
<feature type="transmembrane region" description="Helical" evidence="4">
    <location>
        <begin position="20"/>
        <end position="40"/>
    </location>
</feature>
<keyword evidence="7" id="KW-1185">Reference proteome</keyword>
<sequence>MNGWIKKLSEKRSRYYFRLFWLGFLCICFPILVGGLVFYYSTTTRLLEQQKLDSETKLLLMMNQTEREMQQIEKGSLEISVDASVNHSFLNPDFKTDLAEQSSILKTLTLFKVAQNSILDILYYNQPMGTLISHERGSMLPGDLETSVDAGKALVYPDEEGWTFLPQGVAKGLISYVRKLPVMHTDQASGVLIIHADMQILFPQLPRYHQLFIFDRQKNLIYRSDSVGMDGLTGKEKALLRGSPVAGTGNGAFHSIISNGPDGHDYLYTMGSTKTGRMFILGIPEAEMLQQLDGFQWWFAGTVLIFLAVGLVLSYIGSKYAYNPIAELRNRVACLNQSYQPAETEDEIDYINACIAYLNQEKEKLDAYIKGKEPTLREGLLQKLLDGQMTGGSQTRQACEEYRIAYDSCYIVVIIYIEKLYKENRFQSGEDHLIAFAVQNVMEELLQNQLLTGYILGIEQGKNTVLLSLADDSKEEEAAAIAKKYAVAVIQSLQQYMKFTASAGIGGLYASIANVSASYQEAESVLLNRLENKADHVYEWKEMKETKQEVFFMYPFELEHEIIRCLEFDDLQEAELQFAKFTEAVMALHAYQAVTQCYLLLLSSLIQSLERHRGGTGELYKTNLFDSLKERQTSEEIQEWFIEILFPMYHNVILSDKNPMGKVAVQHICRYIKEHISEDLSLVHSSELVGMSTAHISRLFKKELGVNYIEYLTTCKLEEAKRLLVETEDQVSEIAKKVGYTDRSLNRVFRAKLDMPPLQYRTKFR</sequence>
<dbReference type="InterPro" id="IPR009057">
    <property type="entry name" value="Homeodomain-like_sf"/>
</dbReference>
<dbReference type="Gene3D" id="1.10.10.60">
    <property type="entry name" value="Homeodomain-like"/>
    <property type="match status" value="2"/>
</dbReference>
<feature type="transmembrane region" description="Helical" evidence="4">
    <location>
        <begin position="297"/>
        <end position="316"/>
    </location>
</feature>
<dbReference type="Pfam" id="PF17853">
    <property type="entry name" value="GGDEF_2"/>
    <property type="match status" value="1"/>
</dbReference>
<evidence type="ECO:0000256" key="2">
    <source>
        <dbReference type="ARBA" id="ARBA00023125"/>
    </source>
</evidence>
<dbReference type="Proteomes" id="UP001165962">
    <property type="component" value="Unassembled WGS sequence"/>
</dbReference>
<evidence type="ECO:0000313" key="7">
    <source>
        <dbReference type="Proteomes" id="UP001165962"/>
    </source>
</evidence>
<reference evidence="6" key="1">
    <citation type="submission" date="2020-03" db="EMBL/GenBank/DDBJ databases">
        <title>Draft sequencing of Paenibacilllus sp. S3N08.</title>
        <authorList>
            <person name="Kim D.-U."/>
        </authorList>
    </citation>
    <scope>NUCLEOTIDE SEQUENCE</scope>
    <source>
        <strain evidence="6">S3N08</strain>
    </source>
</reference>
<dbReference type="SMART" id="SM00342">
    <property type="entry name" value="HTH_ARAC"/>
    <property type="match status" value="1"/>
</dbReference>
<name>A0ABX0J0M7_9BACL</name>
<keyword evidence="1" id="KW-0805">Transcription regulation</keyword>